<evidence type="ECO:0000313" key="1">
    <source>
        <dbReference type="EMBL" id="EUN26744.1"/>
    </source>
</evidence>
<dbReference type="GeneID" id="26260829"/>
<reference evidence="1" key="2">
    <citation type="submission" date="2014-01" db="EMBL/GenBank/DDBJ databases">
        <authorList>
            <consortium name="DOE Joint Genome Institute"/>
            <person name="Ohm R.A."/>
            <person name="Condon B.J."/>
            <person name="Leng Y."/>
            <person name="Wu D."/>
            <person name="Bushley K.E."/>
            <person name="Otillar R."/>
            <person name="Martin J."/>
            <person name="Schackwitz W."/>
            <person name="Grimwood J."/>
            <person name="MohdZainudin N."/>
            <person name="Xue C."/>
            <person name="Wang R."/>
            <person name="Manning V.A."/>
            <person name="Dhillon B."/>
            <person name="Tu Z.J."/>
            <person name="Steffenson B.J."/>
            <person name="Salamov A."/>
            <person name="Sun H."/>
            <person name="Lowry S."/>
            <person name="LaButti K."/>
            <person name="Han J."/>
            <person name="Copeland A."/>
            <person name="Lindquist E."/>
            <person name="Barry K."/>
            <person name="Schmutz J."/>
            <person name="Baker S."/>
            <person name="Ciuffetti L.M."/>
            <person name="Grigoriev I.V."/>
            <person name="Zhong S."/>
            <person name="Nordberg B.G."/>
            <person name="Cantor M.N."/>
            <person name="Hua S.X."/>
        </authorList>
    </citation>
    <scope>NUCLEOTIDE SEQUENCE</scope>
    <source>
        <strain evidence="1">FI3</strain>
    </source>
</reference>
<dbReference type="EMBL" id="KI968736">
    <property type="protein sequence ID" value="EUN26744.1"/>
    <property type="molecule type" value="Genomic_DNA"/>
</dbReference>
<dbReference type="RefSeq" id="XP_014556331.1">
    <property type="nucleotide sequence ID" value="XM_014700845.1"/>
</dbReference>
<name>W7EIS4_BIPV3</name>
<sequence>MVSFLGGIKDTLYGRETYYLLCAFPILPRDGNRVFLGGKLERRLKFRLEARVFFPFVCLSSALKD</sequence>
<dbReference type="AlphaFoldDB" id="W7EIS4"/>
<reference evidence="1" key="1">
    <citation type="journal article" date="2013" name="PLoS Genet.">
        <title>Comparative genome structure, secondary metabolite, and effector coding capacity across Cochliobolus pathogens.</title>
        <authorList>
            <person name="Condon B.J."/>
            <person name="Leng Y."/>
            <person name="Wu D."/>
            <person name="Bushley K.E."/>
            <person name="Ohm R.A."/>
            <person name="Otillar R."/>
            <person name="Martin J."/>
            <person name="Schackwitz W."/>
            <person name="Grimwood J."/>
            <person name="MohdZainudin N."/>
            <person name="Xue C."/>
            <person name="Wang R."/>
            <person name="Manning V.A."/>
            <person name="Dhillon B."/>
            <person name="Tu Z.J."/>
            <person name="Steffenson B.J."/>
            <person name="Salamov A."/>
            <person name="Sun H."/>
            <person name="Lowry S."/>
            <person name="LaButti K."/>
            <person name="Han J."/>
            <person name="Copeland A."/>
            <person name="Lindquist E."/>
            <person name="Barry K."/>
            <person name="Schmutz J."/>
            <person name="Baker S.E."/>
            <person name="Ciuffetti L.M."/>
            <person name="Grigoriev I.V."/>
            <person name="Zhong S."/>
            <person name="Turgeon B.G."/>
        </authorList>
    </citation>
    <scope>NUCLEOTIDE SEQUENCE [LARGE SCALE GENOMIC DNA]</scope>
    <source>
        <strain evidence="1">FI3</strain>
    </source>
</reference>
<organism evidence="1">
    <name type="scientific">Bipolaris victoriae (strain FI3)</name>
    <name type="common">Victoria blight of oats agent</name>
    <name type="synonym">Cochliobolus victoriae</name>
    <dbReference type="NCBI Taxonomy" id="930091"/>
    <lineage>
        <taxon>Eukaryota</taxon>
        <taxon>Fungi</taxon>
        <taxon>Dikarya</taxon>
        <taxon>Ascomycota</taxon>
        <taxon>Pezizomycotina</taxon>
        <taxon>Dothideomycetes</taxon>
        <taxon>Pleosporomycetidae</taxon>
        <taxon>Pleosporales</taxon>
        <taxon>Pleosporineae</taxon>
        <taxon>Pleosporaceae</taxon>
        <taxon>Bipolaris</taxon>
    </lineage>
</organism>
<proteinExistence type="predicted"/>
<gene>
    <name evidence="1" type="ORF">COCVIDRAFT_99945</name>
</gene>
<protein>
    <submittedName>
        <fullName evidence="1">Uncharacterized protein</fullName>
    </submittedName>
</protein>
<accession>W7EIS4</accession>
<dbReference type="HOGENOM" id="CLU_2849343_0_0_1"/>